<proteinExistence type="predicted"/>
<dbReference type="AlphaFoldDB" id="A0A1M6X7T1"/>
<dbReference type="InterPro" id="IPR034984">
    <property type="entry name" value="Imelysin-like_IPPA"/>
</dbReference>
<feature type="chain" id="PRO_5012161119" description="Imelysin-like domain-containing protein" evidence="3">
    <location>
        <begin position="19"/>
        <end position="328"/>
    </location>
</feature>
<evidence type="ECO:0000313" key="5">
    <source>
        <dbReference type="EMBL" id="SHL02047.1"/>
    </source>
</evidence>
<evidence type="ECO:0000256" key="2">
    <source>
        <dbReference type="ARBA" id="ARBA00022729"/>
    </source>
</evidence>
<dbReference type="CDD" id="cd14659">
    <property type="entry name" value="Imelysin-like_IPPA"/>
    <property type="match status" value="1"/>
</dbReference>
<evidence type="ECO:0000313" key="6">
    <source>
        <dbReference type="Proteomes" id="UP000183974"/>
    </source>
</evidence>
<feature type="signal peptide" evidence="3">
    <location>
        <begin position="1"/>
        <end position="18"/>
    </location>
</feature>
<evidence type="ECO:0000256" key="3">
    <source>
        <dbReference type="SAM" id="SignalP"/>
    </source>
</evidence>
<feature type="domain" description="Imelysin-like" evidence="4">
    <location>
        <begin position="29"/>
        <end position="304"/>
    </location>
</feature>
<keyword evidence="2 3" id="KW-0732">Signal</keyword>
<evidence type="ECO:0000256" key="1">
    <source>
        <dbReference type="ARBA" id="ARBA00004196"/>
    </source>
</evidence>
<protein>
    <recommendedName>
        <fullName evidence="4">Imelysin-like domain-containing protein</fullName>
    </recommendedName>
</protein>
<dbReference type="InterPro" id="IPR038352">
    <property type="entry name" value="Imelysin_sf"/>
</dbReference>
<dbReference type="Proteomes" id="UP000183974">
    <property type="component" value="Unassembled WGS sequence"/>
</dbReference>
<dbReference type="OrthoDB" id="5729110at2"/>
<comment type="subcellular location">
    <subcellularLocation>
        <location evidence="1">Cell envelope</location>
    </subcellularLocation>
</comment>
<dbReference type="InterPro" id="IPR018976">
    <property type="entry name" value="Imelysin-like"/>
</dbReference>
<dbReference type="STRING" id="337701.SAMN05444398_101320"/>
<dbReference type="Gene3D" id="1.20.1420.20">
    <property type="entry name" value="M75 peptidase, HXXE motif"/>
    <property type="match status" value="1"/>
</dbReference>
<evidence type="ECO:0000259" key="4">
    <source>
        <dbReference type="Pfam" id="PF09375"/>
    </source>
</evidence>
<dbReference type="Pfam" id="PF09375">
    <property type="entry name" value="Peptidase_M75"/>
    <property type="match status" value="1"/>
</dbReference>
<organism evidence="5 6">
    <name type="scientific">Roseovarius pacificus</name>
    <dbReference type="NCBI Taxonomy" id="337701"/>
    <lineage>
        <taxon>Bacteria</taxon>
        <taxon>Pseudomonadati</taxon>
        <taxon>Pseudomonadota</taxon>
        <taxon>Alphaproteobacteria</taxon>
        <taxon>Rhodobacterales</taxon>
        <taxon>Roseobacteraceae</taxon>
        <taxon>Roseovarius</taxon>
    </lineage>
</organism>
<accession>A0A1M6X7T1</accession>
<reference evidence="5 6" key="1">
    <citation type="submission" date="2016-11" db="EMBL/GenBank/DDBJ databases">
        <authorList>
            <person name="Jaros S."/>
            <person name="Januszkiewicz K."/>
            <person name="Wedrychowicz H."/>
        </authorList>
    </citation>
    <scope>NUCLEOTIDE SEQUENCE [LARGE SCALE GENOMIC DNA]</scope>
    <source>
        <strain evidence="5 6">DSM 29589</strain>
    </source>
</reference>
<dbReference type="RefSeq" id="WP_073031957.1">
    <property type="nucleotide sequence ID" value="NZ_BMLR01000001.1"/>
</dbReference>
<dbReference type="EMBL" id="FRBR01000001">
    <property type="protein sequence ID" value="SHL02047.1"/>
    <property type="molecule type" value="Genomic_DNA"/>
</dbReference>
<keyword evidence="6" id="KW-1185">Reference proteome</keyword>
<gene>
    <name evidence="5" type="ORF">SAMN05444398_101320</name>
</gene>
<name>A0A1M6X7T1_9RHOB</name>
<dbReference type="GO" id="GO:0030313">
    <property type="term" value="C:cell envelope"/>
    <property type="evidence" value="ECO:0007669"/>
    <property type="project" value="UniProtKB-SubCell"/>
</dbReference>
<sequence length="328" mass="35900">MRFFLVAVLSCLALPAVADVQAVLQDHVQPRIDRFAQETDELAEAASADCTATGLRPAYQDAFDAWMGVSHLSFGPLEDEGRMLAIAFWPDSRGMVARALSSLVADQDQIVRTPEGFAEVSVAARGLFALERLLYDDDFSGYGAQEYECTLVRAIARDLARMAAAVNRDWDDFAKTMLTAGQGGNTRFLTEREPRLALYTALMTGLEFTEDQRLGRPLGTFERPRPNRAEARRSGRSLRNVVLSLEALRDLARTLSATPIPRSEAAFDEALETARRIETPDLASVADPSTRIRVEALQQRIGDIRETVAAEIGAALGLSAGFNSMDGD</sequence>